<evidence type="ECO:0000256" key="1">
    <source>
        <dbReference type="SAM" id="Phobius"/>
    </source>
</evidence>
<keyword evidence="1" id="KW-0472">Membrane</keyword>
<dbReference type="AlphaFoldDB" id="A0A195C7I8"/>
<name>A0A195C7I8_9HYME</name>
<feature type="transmembrane region" description="Helical" evidence="1">
    <location>
        <begin position="228"/>
        <end position="249"/>
    </location>
</feature>
<organism evidence="2 3">
    <name type="scientific">Cyphomyrmex costatus</name>
    <dbReference type="NCBI Taxonomy" id="456900"/>
    <lineage>
        <taxon>Eukaryota</taxon>
        <taxon>Metazoa</taxon>
        <taxon>Ecdysozoa</taxon>
        <taxon>Arthropoda</taxon>
        <taxon>Hexapoda</taxon>
        <taxon>Insecta</taxon>
        <taxon>Pterygota</taxon>
        <taxon>Neoptera</taxon>
        <taxon>Endopterygota</taxon>
        <taxon>Hymenoptera</taxon>
        <taxon>Apocrita</taxon>
        <taxon>Aculeata</taxon>
        <taxon>Formicoidea</taxon>
        <taxon>Formicidae</taxon>
        <taxon>Myrmicinae</taxon>
        <taxon>Cyphomyrmex</taxon>
    </lineage>
</organism>
<accession>A0A195C7I8</accession>
<keyword evidence="1" id="KW-0812">Transmembrane</keyword>
<keyword evidence="3" id="KW-1185">Reference proteome</keyword>
<evidence type="ECO:0000313" key="2">
    <source>
        <dbReference type="EMBL" id="KYM96126.1"/>
    </source>
</evidence>
<dbReference type="Proteomes" id="UP000078542">
    <property type="component" value="Unassembled WGS sequence"/>
</dbReference>
<protein>
    <submittedName>
        <fullName evidence="2">Uncharacterized protein</fullName>
    </submittedName>
</protein>
<dbReference type="EMBL" id="KQ978231">
    <property type="protein sequence ID" value="KYM96126.1"/>
    <property type="molecule type" value="Genomic_DNA"/>
</dbReference>
<proteinExistence type="predicted"/>
<evidence type="ECO:0000313" key="3">
    <source>
        <dbReference type="Proteomes" id="UP000078542"/>
    </source>
</evidence>
<gene>
    <name evidence="2" type="ORF">ALC62_13177</name>
</gene>
<reference evidence="2 3" key="1">
    <citation type="submission" date="2016-03" db="EMBL/GenBank/DDBJ databases">
        <title>Cyphomyrmex costatus WGS genome.</title>
        <authorList>
            <person name="Nygaard S."/>
            <person name="Hu H."/>
            <person name="Boomsma J."/>
            <person name="Zhang G."/>
        </authorList>
    </citation>
    <scope>NUCLEOTIDE SEQUENCE [LARGE SCALE GENOMIC DNA]</scope>
    <source>
        <strain evidence="2">MS0001</strain>
        <tissue evidence="2">Whole body</tissue>
    </source>
</reference>
<keyword evidence="1" id="KW-1133">Transmembrane helix</keyword>
<sequence>MPASFNKVRICDATTYKPNRSLRVRPVTPRFPDRLYITSLNVRSSMSPLESDAVVLCVREPCALCLNGDRPLGICRGLVIVIGRFCARVSGRWRVVVGNLSGALITQAIVNRIWISQIRQAVRTFQRALIVREEAALIERQICTTPAASQAKSVASATTQIERASSRSREIAISLKAIPSKTAASVACDIRITLPSLLLLLLQDGPNIALDSRTSSSKSTPASSGTAIALNTTGFSVGCCVFFLFLHLYDLILKGRKCASFINERTTVESNLCEILKSKHLMLNLGTDSDSNVNAISQGKIYHLEYISSRYVFHRRSR</sequence>